<evidence type="ECO:0000313" key="3">
    <source>
        <dbReference type="Proteomes" id="UP000254116"/>
    </source>
</evidence>
<proteinExistence type="predicted"/>
<dbReference type="Gene3D" id="3.40.50.1820">
    <property type="entry name" value="alpha/beta hydrolase"/>
    <property type="match status" value="1"/>
</dbReference>
<feature type="compositionally biased region" description="Basic and acidic residues" evidence="1">
    <location>
        <begin position="8"/>
        <end position="23"/>
    </location>
</feature>
<feature type="region of interest" description="Disordered" evidence="1">
    <location>
        <begin position="1"/>
        <end position="23"/>
    </location>
</feature>
<dbReference type="AlphaFoldDB" id="A0A1D5AC63"/>
<accession>A0A1D5AC63</accession>
<dbReference type="InterPro" id="IPR029058">
    <property type="entry name" value="AB_hydrolase_fold"/>
</dbReference>
<evidence type="ECO:0000313" key="2">
    <source>
        <dbReference type="EMBL" id="SUL32174.1"/>
    </source>
</evidence>
<dbReference type="Proteomes" id="UP000254116">
    <property type="component" value="Unassembled WGS sequence"/>
</dbReference>
<sequence>MNHVPHSTFERVNKNEHDFDRRPNDEAITIYRKVVDFLNAITMM</sequence>
<reference evidence="2 3" key="1">
    <citation type="submission" date="2018-06" db="EMBL/GenBank/DDBJ databases">
        <authorList>
            <consortium name="Pathogen Informatics"/>
            <person name="Doyle S."/>
        </authorList>
    </citation>
    <scope>NUCLEOTIDE SEQUENCE [LARGE SCALE GENOMIC DNA]</scope>
    <source>
        <strain evidence="2 3">NCTC10702</strain>
    </source>
</reference>
<name>A0A1D5AC63_STAAU</name>
<gene>
    <name evidence="2" type="ORF">NCTC10702_00646</name>
</gene>
<dbReference type="EMBL" id="UHBY01000003">
    <property type="protein sequence ID" value="SUL32174.1"/>
    <property type="molecule type" value="Genomic_DNA"/>
</dbReference>
<organism evidence="2 3">
    <name type="scientific">Staphylococcus aureus</name>
    <dbReference type="NCBI Taxonomy" id="1280"/>
    <lineage>
        <taxon>Bacteria</taxon>
        <taxon>Bacillati</taxon>
        <taxon>Bacillota</taxon>
        <taxon>Bacilli</taxon>
        <taxon>Bacillales</taxon>
        <taxon>Staphylococcaceae</taxon>
        <taxon>Staphylococcus</taxon>
    </lineage>
</organism>
<protein>
    <submittedName>
        <fullName evidence="2">Esterase/lipase-protein</fullName>
    </submittedName>
</protein>
<evidence type="ECO:0000256" key="1">
    <source>
        <dbReference type="SAM" id="MobiDB-lite"/>
    </source>
</evidence>